<evidence type="ECO:0000313" key="19">
    <source>
        <dbReference type="RefSeq" id="XP_012926854.1"/>
    </source>
</evidence>
<evidence type="ECO:0000256" key="16">
    <source>
        <dbReference type="ARBA" id="ARBA00023285"/>
    </source>
</evidence>
<dbReference type="RefSeq" id="XP_012926854.1">
    <property type="nucleotide sequence ID" value="XM_013071400.1"/>
</dbReference>
<evidence type="ECO:0000313" key="18">
    <source>
        <dbReference type="Proteomes" id="UP000694906"/>
    </source>
</evidence>
<protein>
    <recommendedName>
        <fullName evidence="9">ribulose-phosphate 3-epimerase</fullName>
        <ecNumber evidence="9">5.1.3.1</ecNumber>
    </recommendedName>
</protein>
<evidence type="ECO:0000256" key="15">
    <source>
        <dbReference type="ARBA" id="ARBA00023277"/>
    </source>
</evidence>
<dbReference type="PROSITE" id="PS01086">
    <property type="entry name" value="RIBUL_P_3_EPIMER_2"/>
    <property type="match status" value="1"/>
</dbReference>
<comment type="subunit">
    <text evidence="8">Homodimer.</text>
</comment>
<dbReference type="GO" id="GO:0046872">
    <property type="term" value="F:metal ion binding"/>
    <property type="evidence" value="ECO:0007669"/>
    <property type="project" value="UniProtKB-KW"/>
</dbReference>
<dbReference type="Gene3D" id="3.20.20.70">
    <property type="entry name" value="Aldolase class I"/>
    <property type="match status" value="1"/>
</dbReference>
<proteinExistence type="inferred from homology"/>
<name>A0AAX6QVL5_HETGA</name>
<evidence type="ECO:0000256" key="1">
    <source>
        <dbReference type="ARBA" id="ARBA00001782"/>
    </source>
</evidence>
<reference evidence="19" key="1">
    <citation type="submission" date="2025-08" db="UniProtKB">
        <authorList>
            <consortium name="RefSeq"/>
        </authorList>
    </citation>
    <scope>IDENTIFICATION</scope>
</reference>
<dbReference type="PANTHER" id="PTHR11749">
    <property type="entry name" value="RIBULOSE-5-PHOSPHATE-3-EPIMERASE"/>
    <property type="match status" value="1"/>
</dbReference>
<keyword evidence="15" id="KW-0119">Carbohydrate metabolism</keyword>
<sequence>MHMMGARKEQWVKPMAIPGANQYTFHLEATDIPGTFIKDIRETMMKVDLAIKPGTNVEYLAPWANQINMALVMTVEPRFRGQKFMEDMMPKVHWLRTLFPSLDIEVYGGVCPDTVRKCAEGGANMTVSGSAIMRSEDPRSVINLPRNVCSEAAQKLSLYQ</sequence>
<keyword evidence="18" id="KW-1185">Reference proteome</keyword>
<evidence type="ECO:0000256" key="8">
    <source>
        <dbReference type="ARBA" id="ARBA00011738"/>
    </source>
</evidence>
<evidence type="ECO:0000256" key="13">
    <source>
        <dbReference type="ARBA" id="ARBA00023211"/>
    </source>
</evidence>
<evidence type="ECO:0000256" key="12">
    <source>
        <dbReference type="ARBA" id="ARBA00023004"/>
    </source>
</evidence>
<keyword evidence="11" id="KW-0862">Zinc</keyword>
<evidence type="ECO:0000256" key="17">
    <source>
        <dbReference type="ARBA" id="ARBA00057323"/>
    </source>
</evidence>
<evidence type="ECO:0000256" key="4">
    <source>
        <dbReference type="ARBA" id="ARBA00001947"/>
    </source>
</evidence>
<organism evidence="18 19">
    <name type="scientific">Heterocephalus glaber</name>
    <name type="common">Naked mole rat</name>
    <dbReference type="NCBI Taxonomy" id="10181"/>
    <lineage>
        <taxon>Eukaryota</taxon>
        <taxon>Metazoa</taxon>
        <taxon>Chordata</taxon>
        <taxon>Craniata</taxon>
        <taxon>Vertebrata</taxon>
        <taxon>Euteleostomi</taxon>
        <taxon>Mammalia</taxon>
        <taxon>Eutheria</taxon>
        <taxon>Euarchontoglires</taxon>
        <taxon>Glires</taxon>
        <taxon>Rodentia</taxon>
        <taxon>Hystricomorpha</taxon>
        <taxon>Bathyergidae</taxon>
        <taxon>Heterocephalus</taxon>
    </lineage>
</organism>
<keyword evidence="16" id="KW-0170">Cobalt</keyword>
<evidence type="ECO:0000256" key="6">
    <source>
        <dbReference type="ARBA" id="ARBA00004921"/>
    </source>
</evidence>
<dbReference type="Pfam" id="PF00834">
    <property type="entry name" value="Ribul_P_3_epim"/>
    <property type="match status" value="1"/>
</dbReference>
<evidence type="ECO:0000256" key="5">
    <source>
        <dbReference type="ARBA" id="ARBA00001954"/>
    </source>
</evidence>
<evidence type="ECO:0000256" key="9">
    <source>
        <dbReference type="ARBA" id="ARBA00013188"/>
    </source>
</evidence>
<dbReference type="InterPro" id="IPR000056">
    <property type="entry name" value="Ribul_P_3_epim-like"/>
</dbReference>
<dbReference type="Proteomes" id="UP000694906">
    <property type="component" value="Unplaced"/>
</dbReference>
<dbReference type="AlphaFoldDB" id="A0AAX6QVL5"/>
<accession>A0AAX6QVL5</accession>
<evidence type="ECO:0000256" key="14">
    <source>
        <dbReference type="ARBA" id="ARBA00023235"/>
    </source>
</evidence>
<comment type="cofactor">
    <cofactor evidence="3">
        <name>Co(2+)</name>
        <dbReference type="ChEBI" id="CHEBI:48828"/>
    </cofactor>
</comment>
<comment type="cofactor">
    <cofactor evidence="4">
        <name>Zn(2+)</name>
        <dbReference type="ChEBI" id="CHEBI:29105"/>
    </cofactor>
</comment>
<dbReference type="GO" id="GO:0005975">
    <property type="term" value="P:carbohydrate metabolic process"/>
    <property type="evidence" value="ECO:0007669"/>
    <property type="project" value="InterPro"/>
</dbReference>
<comment type="pathway">
    <text evidence="6">Carbohydrate degradation.</text>
</comment>
<dbReference type="FunFam" id="3.20.20.70:FF:000191">
    <property type="entry name" value="ribulose-phosphate 3-epimerase isoform X2"/>
    <property type="match status" value="1"/>
</dbReference>
<evidence type="ECO:0000256" key="7">
    <source>
        <dbReference type="ARBA" id="ARBA00009541"/>
    </source>
</evidence>
<dbReference type="EC" id="5.1.3.1" evidence="9"/>
<comment type="catalytic activity">
    <reaction evidence="1">
        <text>D-ribulose 5-phosphate = D-xylulose 5-phosphate</text>
        <dbReference type="Rhea" id="RHEA:13677"/>
        <dbReference type="ChEBI" id="CHEBI:57737"/>
        <dbReference type="ChEBI" id="CHEBI:58121"/>
        <dbReference type="EC" id="5.1.3.1"/>
    </reaction>
</comment>
<comment type="similarity">
    <text evidence="7">Belongs to the ribulose-phosphate 3-epimerase family.</text>
</comment>
<dbReference type="GO" id="GO:0004750">
    <property type="term" value="F:D-ribulose-phosphate 3-epimerase activity"/>
    <property type="evidence" value="ECO:0007669"/>
    <property type="project" value="UniProtKB-EC"/>
</dbReference>
<dbReference type="InterPro" id="IPR011060">
    <property type="entry name" value="RibuloseP-bd_barrel"/>
</dbReference>
<dbReference type="SUPFAM" id="SSF51366">
    <property type="entry name" value="Ribulose-phoshate binding barrel"/>
    <property type="match status" value="1"/>
</dbReference>
<evidence type="ECO:0000256" key="3">
    <source>
        <dbReference type="ARBA" id="ARBA00001941"/>
    </source>
</evidence>
<keyword evidence="14" id="KW-0413">Isomerase</keyword>
<evidence type="ECO:0000256" key="11">
    <source>
        <dbReference type="ARBA" id="ARBA00022833"/>
    </source>
</evidence>
<keyword evidence="12" id="KW-0408">Iron</keyword>
<dbReference type="GO" id="GO:0006098">
    <property type="term" value="P:pentose-phosphate shunt"/>
    <property type="evidence" value="ECO:0007669"/>
    <property type="project" value="UniProtKB-ARBA"/>
</dbReference>
<evidence type="ECO:0000256" key="2">
    <source>
        <dbReference type="ARBA" id="ARBA00001936"/>
    </source>
</evidence>
<comment type="function">
    <text evidence="17">Catalyzes the reversible epimerization of D-ribulose 5-phosphate to D-xylulose 5-phosphate.</text>
</comment>
<dbReference type="GeneID" id="101703922"/>
<dbReference type="KEGG" id="hgl:101703922"/>
<gene>
    <name evidence="19" type="primary">LOC101703922</name>
</gene>
<comment type="cofactor">
    <cofactor evidence="5">
        <name>Fe(2+)</name>
        <dbReference type="ChEBI" id="CHEBI:29033"/>
    </cofactor>
</comment>
<dbReference type="CDD" id="cd00429">
    <property type="entry name" value="RPE"/>
    <property type="match status" value="1"/>
</dbReference>
<dbReference type="InterPro" id="IPR013785">
    <property type="entry name" value="Aldolase_TIM"/>
</dbReference>
<comment type="cofactor">
    <cofactor evidence="2">
        <name>Mn(2+)</name>
        <dbReference type="ChEBI" id="CHEBI:29035"/>
    </cofactor>
</comment>
<keyword evidence="10" id="KW-0479">Metal-binding</keyword>
<evidence type="ECO:0000256" key="10">
    <source>
        <dbReference type="ARBA" id="ARBA00022723"/>
    </source>
</evidence>
<keyword evidence="13" id="KW-0464">Manganese</keyword>